<proteinExistence type="predicted"/>
<evidence type="ECO:0000313" key="2">
    <source>
        <dbReference type="Proteomes" id="UP001431235"/>
    </source>
</evidence>
<protein>
    <submittedName>
        <fullName evidence="1">Uncharacterized protein</fullName>
    </submittedName>
</protein>
<evidence type="ECO:0000313" key="1">
    <source>
        <dbReference type="EMBL" id="MCL7714443.1"/>
    </source>
</evidence>
<gene>
    <name evidence="1" type="ORF">K5L01_07295</name>
</gene>
<reference evidence="1 2" key="1">
    <citation type="submission" date="2021-08" db="EMBL/GenBank/DDBJ databases">
        <title>Novel members of of the genus Stenotrophomonas from differernt environment.</title>
        <authorList>
            <person name="Deng Y."/>
        </authorList>
    </citation>
    <scope>NUCLEOTIDE SEQUENCE [LARGE SCALE GENOMIC DNA]</scope>
    <source>
        <strain evidence="1 2">CPCC 101365</strain>
    </source>
</reference>
<dbReference type="SUPFAM" id="SSF160424">
    <property type="entry name" value="BH3703-like"/>
    <property type="match status" value="1"/>
</dbReference>
<organism evidence="1 2">
    <name type="scientific">Stenotrophomonas mori</name>
    <dbReference type="NCBI Taxonomy" id="2871096"/>
    <lineage>
        <taxon>Bacteria</taxon>
        <taxon>Pseudomonadati</taxon>
        <taxon>Pseudomonadota</taxon>
        <taxon>Gammaproteobacteria</taxon>
        <taxon>Lysobacterales</taxon>
        <taxon>Lysobacteraceae</taxon>
        <taxon>Stenotrophomonas</taxon>
    </lineage>
</organism>
<name>A0ABT0SGJ9_9GAMM</name>
<keyword evidence="2" id="KW-1185">Reference proteome</keyword>
<dbReference type="InterPro" id="IPR036170">
    <property type="entry name" value="YezG-like_sf"/>
</dbReference>
<comment type="caution">
    <text evidence="1">The sequence shown here is derived from an EMBL/GenBank/DDBJ whole genome shotgun (WGS) entry which is preliminary data.</text>
</comment>
<dbReference type="EMBL" id="JAIKTS010000001">
    <property type="protein sequence ID" value="MCL7714443.1"/>
    <property type="molecule type" value="Genomic_DNA"/>
</dbReference>
<sequence length="105" mass="11727">MSIEDQVKILERLVEIMKASAAGSYERLECEFGYETYENGWSVGSKYSQVKNGQVMSELLDDPGDEASDLVHELHRLMKSHAGGAWDGFLLSVDFSGKADAKFIY</sequence>
<dbReference type="Proteomes" id="UP001431235">
    <property type="component" value="Unassembled WGS sequence"/>
</dbReference>
<accession>A0ABT0SGJ9</accession>
<dbReference type="RefSeq" id="WP_250063277.1">
    <property type="nucleotide sequence ID" value="NZ_JAIKTS010000001.1"/>
</dbReference>